<dbReference type="EMBL" id="LAZR01041100">
    <property type="protein sequence ID" value="KKL12851.1"/>
    <property type="molecule type" value="Genomic_DNA"/>
</dbReference>
<feature type="non-terminal residue" evidence="1">
    <location>
        <position position="90"/>
    </location>
</feature>
<sequence>MASSYGVQDMSVYLTPGDTLLFTIQAEFMPVEGMFIDYLDAETSIITRYRVSDVIIEVLEKAPGPPPGGGGPGDPQRHFSKLRVEVVTVP</sequence>
<reference evidence="1" key="1">
    <citation type="journal article" date="2015" name="Nature">
        <title>Complex archaea that bridge the gap between prokaryotes and eukaryotes.</title>
        <authorList>
            <person name="Spang A."/>
            <person name="Saw J.H."/>
            <person name="Jorgensen S.L."/>
            <person name="Zaremba-Niedzwiedzka K."/>
            <person name="Martijn J."/>
            <person name="Lind A.E."/>
            <person name="van Eijk R."/>
            <person name="Schleper C."/>
            <person name="Guy L."/>
            <person name="Ettema T.J."/>
        </authorList>
    </citation>
    <scope>NUCLEOTIDE SEQUENCE</scope>
</reference>
<accession>A0A0F9D4W6</accession>
<proteinExistence type="predicted"/>
<evidence type="ECO:0000313" key="1">
    <source>
        <dbReference type="EMBL" id="KKL12851.1"/>
    </source>
</evidence>
<gene>
    <name evidence="1" type="ORF">LCGC14_2531640</name>
</gene>
<comment type="caution">
    <text evidence="1">The sequence shown here is derived from an EMBL/GenBank/DDBJ whole genome shotgun (WGS) entry which is preliminary data.</text>
</comment>
<organism evidence="1">
    <name type="scientific">marine sediment metagenome</name>
    <dbReference type="NCBI Taxonomy" id="412755"/>
    <lineage>
        <taxon>unclassified sequences</taxon>
        <taxon>metagenomes</taxon>
        <taxon>ecological metagenomes</taxon>
    </lineage>
</organism>
<dbReference type="AlphaFoldDB" id="A0A0F9D4W6"/>
<protein>
    <submittedName>
        <fullName evidence="1">Uncharacterized protein</fullName>
    </submittedName>
</protein>
<name>A0A0F9D4W6_9ZZZZ</name>